<name>A0A6I4SV68_9SPHN</name>
<evidence type="ECO:0000259" key="1">
    <source>
        <dbReference type="PROSITE" id="PS50987"/>
    </source>
</evidence>
<dbReference type="OrthoDB" id="7391478at2"/>
<organism evidence="2 3">
    <name type="scientific">Croceibacterium salegens</name>
    <dbReference type="NCBI Taxonomy" id="1737568"/>
    <lineage>
        <taxon>Bacteria</taxon>
        <taxon>Pseudomonadati</taxon>
        <taxon>Pseudomonadota</taxon>
        <taxon>Alphaproteobacteria</taxon>
        <taxon>Sphingomonadales</taxon>
        <taxon>Erythrobacteraceae</taxon>
        <taxon>Croceibacterium</taxon>
    </lineage>
</organism>
<dbReference type="SMART" id="SM00418">
    <property type="entry name" value="HTH_ARSR"/>
    <property type="match status" value="1"/>
</dbReference>
<dbReference type="PROSITE" id="PS50987">
    <property type="entry name" value="HTH_ARSR_2"/>
    <property type="match status" value="1"/>
</dbReference>
<dbReference type="PANTHER" id="PTHR38600">
    <property type="entry name" value="TRANSCRIPTIONAL REGULATORY PROTEIN"/>
    <property type="match status" value="1"/>
</dbReference>
<dbReference type="InterPro" id="IPR011991">
    <property type="entry name" value="ArsR-like_HTH"/>
</dbReference>
<gene>
    <name evidence="2" type="ORF">GRI89_03855</name>
</gene>
<evidence type="ECO:0000313" key="2">
    <source>
        <dbReference type="EMBL" id="MXO58676.1"/>
    </source>
</evidence>
<sequence length="108" mass="12131">MNLHFEPARADAIFFALGDATRRNILSRLMRGPASITELADHAAITKTAVGQHMALLQDCALAKSEKRGRVRTCRFDPAGLRTLQGWIDYHREEWTGRLGRLGEILDD</sequence>
<dbReference type="RefSeq" id="WP_159792385.1">
    <property type="nucleotide sequence ID" value="NZ_WTYM01000030.1"/>
</dbReference>
<proteinExistence type="predicted"/>
<dbReference type="EMBL" id="WTYM01000030">
    <property type="protein sequence ID" value="MXO58676.1"/>
    <property type="molecule type" value="Genomic_DNA"/>
</dbReference>
<dbReference type="CDD" id="cd00090">
    <property type="entry name" value="HTH_ARSR"/>
    <property type="match status" value="1"/>
</dbReference>
<dbReference type="InterPro" id="IPR036388">
    <property type="entry name" value="WH-like_DNA-bd_sf"/>
</dbReference>
<protein>
    <submittedName>
        <fullName evidence="2">Metalloregulator ArsR/SmtB family transcription factor</fullName>
    </submittedName>
</protein>
<dbReference type="InterPro" id="IPR036390">
    <property type="entry name" value="WH_DNA-bd_sf"/>
</dbReference>
<feature type="domain" description="HTH arsR-type" evidence="1">
    <location>
        <begin position="3"/>
        <end position="96"/>
    </location>
</feature>
<reference evidence="2 3" key="1">
    <citation type="submission" date="2019-12" db="EMBL/GenBank/DDBJ databases">
        <title>Genomic-based taxomic classification of the family Erythrobacteraceae.</title>
        <authorList>
            <person name="Xu L."/>
        </authorList>
    </citation>
    <scope>NUCLEOTIDE SEQUENCE [LARGE SCALE GENOMIC DNA]</scope>
    <source>
        <strain evidence="2 3">MCCC 1K01500</strain>
    </source>
</reference>
<evidence type="ECO:0000313" key="3">
    <source>
        <dbReference type="Proteomes" id="UP000433652"/>
    </source>
</evidence>
<dbReference type="InterPro" id="IPR001845">
    <property type="entry name" value="HTH_ArsR_DNA-bd_dom"/>
</dbReference>
<dbReference type="PANTHER" id="PTHR38600:SF2">
    <property type="entry name" value="SLL0088 PROTEIN"/>
    <property type="match status" value="1"/>
</dbReference>
<dbReference type="Gene3D" id="1.10.10.10">
    <property type="entry name" value="Winged helix-like DNA-binding domain superfamily/Winged helix DNA-binding domain"/>
    <property type="match status" value="1"/>
</dbReference>
<dbReference type="Pfam" id="PF01022">
    <property type="entry name" value="HTH_5"/>
    <property type="match status" value="1"/>
</dbReference>
<dbReference type="AlphaFoldDB" id="A0A6I4SV68"/>
<accession>A0A6I4SV68</accession>
<dbReference type="GO" id="GO:0003700">
    <property type="term" value="F:DNA-binding transcription factor activity"/>
    <property type="evidence" value="ECO:0007669"/>
    <property type="project" value="InterPro"/>
</dbReference>
<dbReference type="SUPFAM" id="SSF46785">
    <property type="entry name" value="Winged helix' DNA-binding domain"/>
    <property type="match status" value="1"/>
</dbReference>
<comment type="caution">
    <text evidence="2">The sequence shown here is derived from an EMBL/GenBank/DDBJ whole genome shotgun (WGS) entry which is preliminary data.</text>
</comment>
<dbReference type="NCBIfam" id="NF033788">
    <property type="entry name" value="HTH_metalloreg"/>
    <property type="match status" value="1"/>
</dbReference>
<dbReference type="Proteomes" id="UP000433652">
    <property type="component" value="Unassembled WGS sequence"/>
</dbReference>
<keyword evidence="3" id="KW-1185">Reference proteome</keyword>